<comment type="caution">
    <text evidence="1">The sequence shown here is derived from an EMBL/GenBank/DDBJ whole genome shotgun (WGS) entry which is preliminary data.</text>
</comment>
<proteinExistence type="predicted"/>
<dbReference type="Proteomes" id="UP000030321">
    <property type="component" value="Unassembled WGS sequence"/>
</dbReference>
<sequence length="49" mass="5796">MIRPTKKLHYWDSCVFLAFLKNEKDKINYCTSVLKAAENGQVICHRRLL</sequence>
<gene>
    <name evidence="1" type="ORF">N44_04238</name>
</gene>
<dbReference type="EMBL" id="BBPA01000070">
    <property type="protein sequence ID" value="GAL95383.1"/>
    <property type="molecule type" value="Genomic_DNA"/>
</dbReference>
<evidence type="ECO:0000313" key="1">
    <source>
        <dbReference type="EMBL" id="GAL95383.1"/>
    </source>
</evidence>
<protein>
    <submittedName>
        <fullName evidence="1">Uncharacterized protein</fullName>
    </submittedName>
</protein>
<organism evidence="1 2">
    <name type="scientific">Microcystis aeruginosa NIES-44</name>
    <dbReference type="NCBI Taxonomy" id="449439"/>
    <lineage>
        <taxon>Bacteria</taxon>
        <taxon>Bacillati</taxon>
        <taxon>Cyanobacteriota</taxon>
        <taxon>Cyanophyceae</taxon>
        <taxon>Oscillatoriophycideae</taxon>
        <taxon>Chroococcales</taxon>
        <taxon>Microcystaceae</taxon>
        <taxon>Microcystis</taxon>
    </lineage>
</organism>
<name>A0A0A1W0W2_MICAE</name>
<evidence type="ECO:0000313" key="2">
    <source>
        <dbReference type="Proteomes" id="UP000030321"/>
    </source>
</evidence>
<dbReference type="AlphaFoldDB" id="A0A0A1W0W2"/>
<accession>A0A0A1W0W2</accession>
<reference evidence="2" key="1">
    <citation type="journal article" date="2015" name="Genome">
        <title>Whole Genome Sequence of the Non-Microcystin-Producing Microcystis aeruginosa Strain NIES-44.</title>
        <authorList>
            <person name="Okano K."/>
            <person name="Miyata N."/>
            <person name="Ozaki Y."/>
        </authorList>
    </citation>
    <scope>NUCLEOTIDE SEQUENCE [LARGE SCALE GENOMIC DNA]</scope>
    <source>
        <strain evidence="2">NIES-44</strain>
    </source>
</reference>